<dbReference type="Gene3D" id="1.20.81.30">
    <property type="entry name" value="Type II secretion system (T2SS), domain F"/>
    <property type="match status" value="1"/>
</dbReference>
<evidence type="ECO:0000256" key="1">
    <source>
        <dbReference type="ARBA" id="ARBA00004651"/>
    </source>
</evidence>
<evidence type="ECO:0000313" key="8">
    <source>
        <dbReference type="EMBL" id="MFD1264754.1"/>
    </source>
</evidence>
<keyword evidence="2" id="KW-1003">Cell membrane</keyword>
<gene>
    <name evidence="8" type="ORF">ACFQ4M_14320</name>
</gene>
<dbReference type="InterPro" id="IPR018076">
    <property type="entry name" value="T2SS_GspF_dom"/>
</dbReference>
<proteinExistence type="predicted"/>
<keyword evidence="4 6" id="KW-1133">Transmembrane helix</keyword>
<dbReference type="InterPro" id="IPR042094">
    <property type="entry name" value="T2SS_GspF_sf"/>
</dbReference>
<evidence type="ECO:0000313" key="9">
    <source>
        <dbReference type="Proteomes" id="UP001597158"/>
    </source>
</evidence>
<dbReference type="EMBL" id="JBHTMC010000026">
    <property type="protein sequence ID" value="MFD1264754.1"/>
    <property type="molecule type" value="Genomic_DNA"/>
</dbReference>
<accession>A0ABW3WI12</accession>
<evidence type="ECO:0000256" key="2">
    <source>
        <dbReference type="ARBA" id="ARBA00022475"/>
    </source>
</evidence>
<feature type="transmembrane region" description="Helical" evidence="6">
    <location>
        <begin position="16"/>
        <end position="36"/>
    </location>
</feature>
<dbReference type="PANTHER" id="PTHR35007:SF2">
    <property type="entry name" value="PILUS ASSEMBLE PROTEIN"/>
    <property type="match status" value="1"/>
</dbReference>
<protein>
    <submittedName>
        <fullName evidence="8">Type II secretion system F family protein</fullName>
    </submittedName>
</protein>
<dbReference type="Pfam" id="PF00482">
    <property type="entry name" value="T2SSF"/>
    <property type="match status" value="1"/>
</dbReference>
<evidence type="ECO:0000256" key="6">
    <source>
        <dbReference type="SAM" id="Phobius"/>
    </source>
</evidence>
<evidence type="ECO:0000259" key="7">
    <source>
        <dbReference type="Pfam" id="PF00482"/>
    </source>
</evidence>
<feature type="domain" description="Type II secretion system protein GspF" evidence="7">
    <location>
        <begin position="166"/>
        <end position="292"/>
    </location>
</feature>
<comment type="caution">
    <text evidence="8">The sequence shown here is derived from an EMBL/GenBank/DDBJ whole genome shotgun (WGS) entry which is preliminary data.</text>
</comment>
<dbReference type="RefSeq" id="WP_277832059.1">
    <property type="nucleotide sequence ID" value="NZ_JARQZE010000004.1"/>
</dbReference>
<evidence type="ECO:0000256" key="5">
    <source>
        <dbReference type="ARBA" id="ARBA00023136"/>
    </source>
</evidence>
<keyword evidence="3 6" id="KW-0812">Transmembrane</keyword>
<keyword evidence="9" id="KW-1185">Reference proteome</keyword>
<feature type="transmembrane region" description="Helical" evidence="6">
    <location>
        <begin position="107"/>
        <end position="124"/>
    </location>
</feature>
<dbReference type="Proteomes" id="UP001597158">
    <property type="component" value="Unassembled WGS sequence"/>
</dbReference>
<organism evidence="8 9">
    <name type="scientific">Thauera mechernichensis</name>
    <dbReference type="NCBI Taxonomy" id="82788"/>
    <lineage>
        <taxon>Bacteria</taxon>
        <taxon>Pseudomonadati</taxon>
        <taxon>Pseudomonadota</taxon>
        <taxon>Betaproteobacteria</taxon>
        <taxon>Rhodocyclales</taxon>
        <taxon>Zoogloeaceae</taxon>
        <taxon>Thauera</taxon>
    </lineage>
</organism>
<keyword evidence="5 6" id="KW-0472">Membrane</keyword>
<name>A0ABW3WI12_9RHOO</name>
<reference evidence="9" key="1">
    <citation type="journal article" date="2019" name="Int. J. Syst. Evol. Microbiol.">
        <title>The Global Catalogue of Microorganisms (GCM) 10K type strain sequencing project: providing services to taxonomists for standard genome sequencing and annotation.</title>
        <authorList>
            <consortium name="The Broad Institute Genomics Platform"/>
            <consortium name="The Broad Institute Genome Sequencing Center for Infectious Disease"/>
            <person name="Wu L."/>
            <person name="Ma J."/>
        </authorList>
    </citation>
    <scope>NUCLEOTIDE SEQUENCE [LARGE SCALE GENOMIC DNA]</scope>
    <source>
        <strain evidence="9">CCUG 48884</strain>
    </source>
</reference>
<sequence length="304" mass="33297">MSPSATPLLSALEPRWVVGGLAFAMGLSVALVAWLLSRAAAAVPRQDRLWLDAPPPAYRIVWWPIQWVAHYLRALLPERQQQACLGQLRLAGLDYALDPAQFMAGRVIWGLLCAGFGGWLAGGFALAPQWPALAGLALGAFFPLAWLRDRIQSRRRQTFKGLPFMLDLITLCVESGLNLNSAIAQAVAKGPAGPLRDEFARLLRDVRAGKARSEALRELASRLDLPAVSNFVTTLIQAEATGMSLGPILRAQAEQRRTERFAQAEKLAMQAPVKLLFPLLFFIFPCVFAILMFPIVMKFIGAGL</sequence>
<feature type="transmembrane region" description="Helical" evidence="6">
    <location>
        <begin position="130"/>
        <end position="147"/>
    </location>
</feature>
<comment type="subcellular location">
    <subcellularLocation>
        <location evidence="1">Cell membrane</location>
        <topology evidence="1">Multi-pass membrane protein</topology>
    </subcellularLocation>
</comment>
<evidence type="ECO:0000256" key="4">
    <source>
        <dbReference type="ARBA" id="ARBA00022989"/>
    </source>
</evidence>
<feature type="transmembrane region" description="Helical" evidence="6">
    <location>
        <begin position="275"/>
        <end position="297"/>
    </location>
</feature>
<dbReference type="PANTHER" id="PTHR35007">
    <property type="entry name" value="INTEGRAL MEMBRANE PROTEIN-RELATED"/>
    <property type="match status" value="1"/>
</dbReference>
<evidence type="ECO:0000256" key="3">
    <source>
        <dbReference type="ARBA" id="ARBA00022692"/>
    </source>
</evidence>